<evidence type="ECO:0000313" key="2">
    <source>
        <dbReference type="EMBL" id="EGD76598.1"/>
    </source>
</evidence>
<dbReference type="InParanoid" id="F2UHJ9"/>
<proteinExistence type="predicted"/>
<protein>
    <recommendedName>
        <fullName evidence="4">PH domain-containing protein</fullName>
    </recommendedName>
</protein>
<gene>
    <name evidence="2" type="ORF">PTSG_07715</name>
</gene>
<reference evidence="2" key="1">
    <citation type="submission" date="2009-08" db="EMBL/GenBank/DDBJ databases">
        <title>Annotation of Salpingoeca rosetta.</title>
        <authorList>
            <consortium name="The Broad Institute Genome Sequencing Platform"/>
            <person name="Russ C."/>
            <person name="Cuomo C."/>
            <person name="Burger G."/>
            <person name="Gray M.W."/>
            <person name="Holland P.W.H."/>
            <person name="King N."/>
            <person name="Lang F.B.F."/>
            <person name="Roger A.J."/>
            <person name="Ruiz-Trillo I."/>
            <person name="Young S.K."/>
            <person name="Zeng Q."/>
            <person name="Gargeya S."/>
            <person name="Alvarado L."/>
            <person name="Berlin A."/>
            <person name="Chapman S.B."/>
            <person name="Chen Z."/>
            <person name="Freedman E."/>
            <person name="Gellesch M."/>
            <person name="Goldberg J."/>
            <person name="Griggs A."/>
            <person name="Gujja S."/>
            <person name="Heilman E."/>
            <person name="Heiman D."/>
            <person name="Howarth C."/>
            <person name="Mehta T."/>
            <person name="Neiman D."/>
            <person name="Pearson M."/>
            <person name="Roberts A."/>
            <person name="Saif S."/>
            <person name="Shea T."/>
            <person name="Shenoy N."/>
            <person name="Sisk P."/>
            <person name="Stolte C."/>
            <person name="Sykes S."/>
            <person name="White J."/>
            <person name="Yandava C."/>
            <person name="Haas B."/>
            <person name="Nusbaum C."/>
            <person name="Birren B."/>
        </authorList>
    </citation>
    <scope>NUCLEOTIDE SEQUENCE [LARGE SCALE GENOMIC DNA]</scope>
    <source>
        <strain evidence="2">ATCC 50818</strain>
    </source>
</reference>
<name>F2UHJ9_SALR5</name>
<dbReference type="RefSeq" id="XP_004991512.1">
    <property type="nucleotide sequence ID" value="XM_004991455.1"/>
</dbReference>
<dbReference type="Proteomes" id="UP000007799">
    <property type="component" value="Unassembled WGS sequence"/>
</dbReference>
<dbReference type="AlphaFoldDB" id="F2UHJ9"/>
<dbReference type="GeneID" id="16072072"/>
<dbReference type="KEGG" id="sre:PTSG_07715"/>
<accession>F2UHJ9</accession>
<keyword evidence="1" id="KW-0175">Coiled coil</keyword>
<evidence type="ECO:0000256" key="1">
    <source>
        <dbReference type="SAM" id="Coils"/>
    </source>
</evidence>
<dbReference type="eggNOG" id="KOG0932">
    <property type="taxonomic scope" value="Eukaryota"/>
</dbReference>
<dbReference type="EMBL" id="GL832974">
    <property type="protein sequence ID" value="EGD76598.1"/>
    <property type="molecule type" value="Genomic_DNA"/>
</dbReference>
<evidence type="ECO:0008006" key="4">
    <source>
        <dbReference type="Google" id="ProtNLM"/>
    </source>
</evidence>
<feature type="coiled-coil region" evidence="1">
    <location>
        <begin position="41"/>
        <end position="75"/>
    </location>
</feature>
<evidence type="ECO:0000313" key="3">
    <source>
        <dbReference type="Proteomes" id="UP000007799"/>
    </source>
</evidence>
<keyword evidence="3" id="KW-1185">Reference proteome</keyword>
<dbReference type="OrthoDB" id="2157641at2759"/>
<sequence length="150" mass="17435">MDNWITRINTIAATSSAPPLPAPATSQRGFQRPVLPMSRSSETLEEQVARYRAQLRQLRDQLSVHQSEERAAKSQGKRSWQQWETKQEYLEFELQRVATYFDILNAMHKTSDALTLRRLRSSARRDHDIRQLTAETQGETRCMPCMSIWA</sequence>
<organism evidence="3">
    <name type="scientific">Salpingoeca rosetta (strain ATCC 50818 / BSB-021)</name>
    <dbReference type="NCBI Taxonomy" id="946362"/>
    <lineage>
        <taxon>Eukaryota</taxon>
        <taxon>Choanoflagellata</taxon>
        <taxon>Craspedida</taxon>
        <taxon>Salpingoecidae</taxon>
        <taxon>Salpingoeca</taxon>
    </lineage>
</organism>